<protein>
    <submittedName>
        <fullName evidence="1">Uncharacterized protein</fullName>
    </submittedName>
</protein>
<gene>
    <name evidence="1" type="ORF">IQ266_02660</name>
</gene>
<organism evidence="1 2">
    <name type="scientific">Romeriopsis navalis LEGE 11480</name>
    <dbReference type="NCBI Taxonomy" id="2777977"/>
    <lineage>
        <taxon>Bacteria</taxon>
        <taxon>Bacillati</taxon>
        <taxon>Cyanobacteriota</taxon>
        <taxon>Cyanophyceae</taxon>
        <taxon>Leptolyngbyales</taxon>
        <taxon>Leptolyngbyaceae</taxon>
        <taxon>Romeriopsis</taxon>
        <taxon>Romeriopsis navalis</taxon>
    </lineage>
</organism>
<dbReference type="Proteomes" id="UP000625316">
    <property type="component" value="Unassembled WGS sequence"/>
</dbReference>
<evidence type="ECO:0000313" key="2">
    <source>
        <dbReference type="Proteomes" id="UP000625316"/>
    </source>
</evidence>
<dbReference type="RefSeq" id="WP_264323484.1">
    <property type="nucleotide sequence ID" value="NZ_JADEXQ010000005.1"/>
</dbReference>
<evidence type="ECO:0000313" key="1">
    <source>
        <dbReference type="EMBL" id="MBE9028659.1"/>
    </source>
</evidence>
<keyword evidence="2" id="KW-1185">Reference proteome</keyword>
<sequence>MTTTLKSHPIWHNVTQTVEAIDPTAIATQHLQACNAQINGYWDEEDQFYEIIRFSQSPQLEVISSALGVTPNHNGGTPWLNFKYALKIPGSEATIGELSLILNDSLKVIDENWLIDIHSPHVLSQ</sequence>
<reference evidence="1" key="1">
    <citation type="submission" date="2020-10" db="EMBL/GenBank/DDBJ databases">
        <authorList>
            <person name="Castelo-Branco R."/>
            <person name="Eusebio N."/>
            <person name="Adriana R."/>
            <person name="Vieira A."/>
            <person name="Brugerolle De Fraissinette N."/>
            <person name="Rezende De Castro R."/>
            <person name="Schneider M.P."/>
            <person name="Vasconcelos V."/>
            <person name="Leao P.N."/>
        </authorList>
    </citation>
    <scope>NUCLEOTIDE SEQUENCE</scope>
    <source>
        <strain evidence="1">LEGE 11480</strain>
    </source>
</reference>
<comment type="caution">
    <text evidence="1">The sequence shown here is derived from an EMBL/GenBank/DDBJ whole genome shotgun (WGS) entry which is preliminary data.</text>
</comment>
<dbReference type="EMBL" id="JADEXQ010000005">
    <property type="protein sequence ID" value="MBE9028659.1"/>
    <property type="molecule type" value="Genomic_DNA"/>
</dbReference>
<proteinExistence type="predicted"/>
<accession>A0A928VMM8</accession>
<dbReference type="AlphaFoldDB" id="A0A928VMM8"/>
<name>A0A928VMM8_9CYAN</name>